<protein>
    <recommendedName>
        <fullName evidence="2">DUF4382 domain-containing protein</fullName>
    </recommendedName>
</protein>
<dbReference type="EMBL" id="BMWX01000002">
    <property type="protein sequence ID" value="GGZ21193.1"/>
    <property type="molecule type" value="Genomic_DNA"/>
</dbReference>
<dbReference type="Proteomes" id="UP000619457">
    <property type="component" value="Unassembled WGS sequence"/>
</dbReference>
<feature type="chain" id="PRO_5038102221" description="DUF4382 domain-containing protein" evidence="1">
    <location>
        <begin position="22"/>
        <end position="270"/>
    </location>
</feature>
<dbReference type="InterPro" id="IPR025491">
    <property type="entry name" value="DUF4382"/>
</dbReference>
<dbReference type="GO" id="GO:0030246">
    <property type="term" value="F:carbohydrate binding"/>
    <property type="evidence" value="ECO:0007669"/>
    <property type="project" value="InterPro"/>
</dbReference>
<sequence>MLKVKNLILFLLLSVTLGACLDGDANQKSSLVNVYITDAPGDFDEVYLELKRVEVFVQNSNRGGDDAWVSLYYIPLSNVVNISALVNGSQLILGRSELPLGKITQIKLVFGDEQYLVLDEEPLSLVWEDPSEMEYIIDVDYTLEGGRSYDIVLDIDLARSITDSDQEEVYLFSPKIRSFETGSIAAISGTVSPLAAQPYIYAILGEDSISTLTDDSGNFLFNGLEAGDYAIYINPRAPYQDSLFTVTAKIDSVTVIETILLPEIQEEILP</sequence>
<dbReference type="AlphaFoldDB" id="A0A918PU14"/>
<keyword evidence="4" id="KW-1185">Reference proteome</keyword>
<comment type="caution">
    <text evidence="3">The sequence shown here is derived from an EMBL/GenBank/DDBJ whole genome shotgun (WGS) entry which is preliminary data.</text>
</comment>
<dbReference type="RefSeq" id="WP_018472232.1">
    <property type="nucleotide sequence ID" value="NZ_BMWX01000002.1"/>
</dbReference>
<feature type="signal peptide" evidence="1">
    <location>
        <begin position="1"/>
        <end position="21"/>
    </location>
</feature>
<dbReference type="Pfam" id="PF14321">
    <property type="entry name" value="DUF4382"/>
    <property type="match status" value="1"/>
</dbReference>
<keyword evidence="1" id="KW-0732">Signal</keyword>
<dbReference type="SUPFAM" id="SSF49452">
    <property type="entry name" value="Starch-binding domain-like"/>
    <property type="match status" value="1"/>
</dbReference>
<reference evidence="3" key="2">
    <citation type="submission" date="2020-09" db="EMBL/GenBank/DDBJ databases">
        <authorList>
            <person name="Sun Q."/>
            <person name="Kim S."/>
        </authorList>
    </citation>
    <scope>NUCLEOTIDE SEQUENCE</scope>
    <source>
        <strain evidence="3">KCTC 12368</strain>
    </source>
</reference>
<dbReference type="InterPro" id="IPR013784">
    <property type="entry name" value="Carb-bd-like_fold"/>
</dbReference>
<organism evidence="3 4">
    <name type="scientific">Echinicola pacifica</name>
    <dbReference type="NCBI Taxonomy" id="346377"/>
    <lineage>
        <taxon>Bacteria</taxon>
        <taxon>Pseudomonadati</taxon>
        <taxon>Bacteroidota</taxon>
        <taxon>Cytophagia</taxon>
        <taxon>Cytophagales</taxon>
        <taxon>Cyclobacteriaceae</taxon>
        <taxon>Echinicola</taxon>
    </lineage>
</organism>
<evidence type="ECO:0000256" key="1">
    <source>
        <dbReference type="SAM" id="SignalP"/>
    </source>
</evidence>
<evidence type="ECO:0000259" key="2">
    <source>
        <dbReference type="Pfam" id="PF14321"/>
    </source>
</evidence>
<evidence type="ECO:0000313" key="3">
    <source>
        <dbReference type="EMBL" id="GGZ21193.1"/>
    </source>
</evidence>
<name>A0A918PU14_9BACT</name>
<reference evidence="3" key="1">
    <citation type="journal article" date="2014" name="Int. J. Syst. Evol. Microbiol.">
        <title>Complete genome sequence of Corynebacterium casei LMG S-19264T (=DSM 44701T), isolated from a smear-ripened cheese.</title>
        <authorList>
            <consortium name="US DOE Joint Genome Institute (JGI-PGF)"/>
            <person name="Walter F."/>
            <person name="Albersmeier A."/>
            <person name="Kalinowski J."/>
            <person name="Ruckert C."/>
        </authorList>
    </citation>
    <scope>NUCLEOTIDE SEQUENCE</scope>
    <source>
        <strain evidence="3">KCTC 12368</strain>
    </source>
</reference>
<proteinExistence type="predicted"/>
<evidence type="ECO:0000313" key="4">
    <source>
        <dbReference type="Proteomes" id="UP000619457"/>
    </source>
</evidence>
<feature type="domain" description="DUF4382" evidence="2">
    <location>
        <begin position="31"/>
        <end position="174"/>
    </location>
</feature>
<accession>A0A918PU14</accession>
<gene>
    <name evidence="3" type="ORF">GCM10007049_12290</name>
</gene>
<dbReference type="PROSITE" id="PS51257">
    <property type="entry name" value="PROKAR_LIPOPROTEIN"/>
    <property type="match status" value="1"/>
</dbReference>